<evidence type="ECO:0000256" key="4">
    <source>
        <dbReference type="PROSITE-ProRule" id="PRU00703"/>
    </source>
</evidence>
<dbReference type="GO" id="GO:0006110">
    <property type="term" value="P:regulation of glycolytic process"/>
    <property type="evidence" value="ECO:0000318"/>
    <property type="project" value="GO_Central"/>
</dbReference>
<dbReference type="GO" id="GO:0043609">
    <property type="term" value="P:regulation of carbon utilization"/>
    <property type="evidence" value="ECO:0000318"/>
    <property type="project" value="GO_Central"/>
</dbReference>
<keyword evidence="3 4" id="KW-0129">CBS domain</keyword>
<organism evidence="6 7">
    <name type="scientific">Zostera marina</name>
    <name type="common">Eelgrass</name>
    <dbReference type="NCBI Taxonomy" id="29655"/>
    <lineage>
        <taxon>Eukaryota</taxon>
        <taxon>Viridiplantae</taxon>
        <taxon>Streptophyta</taxon>
        <taxon>Embryophyta</taxon>
        <taxon>Tracheophyta</taxon>
        <taxon>Spermatophyta</taxon>
        <taxon>Magnoliopsida</taxon>
        <taxon>Liliopsida</taxon>
        <taxon>Zosteraceae</taxon>
        <taxon>Zostera</taxon>
    </lineage>
</organism>
<evidence type="ECO:0000256" key="1">
    <source>
        <dbReference type="ARBA" id="ARBA00006750"/>
    </source>
</evidence>
<proteinExistence type="inferred from homology"/>
<dbReference type="InterPro" id="IPR000644">
    <property type="entry name" value="CBS_dom"/>
</dbReference>
<evidence type="ECO:0000256" key="2">
    <source>
        <dbReference type="ARBA" id="ARBA00022737"/>
    </source>
</evidence>
<sequence length="496" mass="54505">MFSSGPSSRKNNMAGIGSGVLVPTRFVWPHGGKIVYLTGSFTGWSQLISMTPLEGCPTAFQAIWSLTPGYHQYKFVVDGEYRHDEHQPSIAATNPNIGIVNTVILTSGLNAYPPDLSSDTSRVNMEVDSEISPMSTSSGLPLPQGDLRISEADIGIFRHRISEFLSNYTAYQMMPYSGKEFILDVDLPVKQAFHILYEKGIHMAPLWDSHRGMFVGILSPFDFILILRELGSCGSNLTDEELETHTISAWKEGKMQMTVNGNNRRVNQRNLIHAGPDDSLKDVALKILQNDVATVPVIRSSSEDGSFPDILYLASLSEILKCICRQFQHSSSSFPILQDPIGTFSMGTWMPKIGASNGRPLAMLKSDASLSAALSLLIQAQVSSIPIVDDNDSLLDIYSRSDITALAKDNVYAQILLDEMSIQQALQLGQDAVSPFGGFNGKRCQMCLRSDSLMKVMERLSIPGVRRVIIVEAGSKRVEGIISLSDVFKFIFGLLQ</sequence>
<evidence type="ECO:0000313" key="6">
    <source>
        <dbReference type="EMBL" id="KMZ65911.1"/>
    </source>
</evidence>
<dbReference type="OMA" id="TGPDMAP"/>
<accession>A0A0K9PAA2</accession>
<keyword evidence="7" id="KW-1185">Reference proteome</keyword>
<dbReference type="GO" id="GO:0042149">
    <property type="term" value="P:cellular response to glucose starvation"/>
    <property type="evidence" value="ECO:0000318"/>
    <property type="project" value="GO_Central"/>
</dbReference>
<evidence type="ECO:0000259" key="5">
    <source>
        <dbReference type="PROSITE" id="PS51371"/>
    </source>
</evidence>
<dbReference type="Pfam" id="PF16561">
    <property type="entry name" value="AMPK1_CBM"/>
    <property type="match status" value="1"/>
</dbReference>
<dbReference type="Gene3D" id="2.60.40.10">
    <property type="entry name" value="Immunoglobulins"/>
    <property type="match status" value="1"/>
</dbReference>
<dbReference type="GO" id="GO:0016301">
    <property type="term" value="F:kinase activity"/>
    <property type="evidence" value="ECO:0007669"/>
    <property type="project" value="UniProtKB-KW"/>
</dbReference>
<dbReference type="Pfam" id="PF00571">
    <property type="entry name" value="CBS"/>
    <property type="match status" value="4"/>
</dbReference>
<dbReference type="SUPFAM" id="SSF81296">
    <property type="entry name" value="E set domains"/>
    <property type="match status" value="1"/>
</dbReference>
<keyword evidence="2" id="KW-0677">Repeat</keyword>
<keyword evidence="6" id="KW-0808">Transferase</keyword>
<dbReference type="AlphaFoldDB" id="A0A0K9PAA2"/>
<dbReference type="InterPro" id="IPR014756">
    <property type="entry name" value="Ig_E-set"/>
</dbReference>
<keyword evidence="6" id="KW-0418">Kinase</keyword>
<dbReference type="Proteomes" id="UP000036987">
    <property type="component" value="Unassembled WGS sequence"/>
</dbReference>
<gene>
    <name evidence="6" type="ORF">ZOSMA_306G00160</name>
</gene>
<reference evidence="7" key="1">
    <citation type="journal article" date="2016" name="Nature">
        <title>The genome of the seagrass Zostera marina reveals angiosperm adaptation to the sea.</title>
        <authorList>
            <person name="Olsen J.L."/>
            <person name="Rouze P."/>
            <person name="Verhelst B."/>
            <person name="Lin Y.-C."/>
            <person name="Bayer T."/>
            <person name="Collen J."/>
            <person name="Dattolo E."/>
            <person name="De Paoli E."/>
            <person name="Dittami S."/>
            <person name="Maumus F."/>
            <person name="Michel G."/>
            <person name="Kersting A."/>
            <person name="Lauritano C."/>
            <person name="Lohaus R."/>
            <person name="Toepel M."/>
            <person name="Tonon T."/>
            <person name="Vanneste K."/>
            <person name="Amirebrahimi M."/>
            <person name="Brakel J."/>
            <person name="Bostroem C."/>
            <person name="Chovatia M."/>
            <person name="Grimwood J."/>
            <person name="Jenkins J.W."/>
            <person name="Jueterbock A."/>
            <person name="Mraz A."/>
            <person name="Stam W.T."/>
            <person name="Tice H."/>
            <person name="Bornberg-Bauer E."/>
            <person name="Green P.J."/>
            <person name="Pearson G.A."/>
            <person name="Procaccini G."/>
            <person name="Duarte C.M."/>
            <person name="Schmutz J."/>
            <person name="Reusch T.B.H."/>
            <person name="Van de Peer Y."/>
        </authorList>
    </citation>
    <scope>NUCLEOTIDE SEQUENCE [LARGE SCALE GENOMIC DNA]</scope>
    <source>
        <strain evidence="7">cv. Finnish</strain>
    </source>
</reference>
<dbReference type="SMART" id="SM00116">
    <property type="entry name" value="CBS"/>
    <property type="match status" value="4"/>
</dbReference>
<evidence type="ECO:0000313" key="7">
    <source>
        <dbReference type="Proteomes" id="UP000036987"/>
    </source>
</evidence>
<dbReference type="InterPro" id="IPR046342">
    <property type="entry name" value="CBS_dom_sf"/>
</dbReference>
<dbReference type="PANTHER" id="PTHR13780">
    <property type="entry name" value="AMP-ACTIVATED PROTEIN KINASE, GAMMA REGULATORY SUBUNIT"/>
    <property type="match status" value="1"/>
</dbReference>
<comment type="similarity">
    <text evidence="1">Belongs to the 5'-AMP-activated protein kinase gamma subunit family.</text>
</comment>
<feature type="domain" description="CBS" evidence="5">
    <location>
        <begin position="355"/>
        <end position="414"/>
    </location>
</feature>
<dbReference type="CDD" id="cd02859">
    <property type="entry name" value="E_set_AMPKbeta_like_N"/>
    <property type="match status" value="1"/>
</dbReference>
<dbReference type="InterPro" id="IPR013783">
    <property type="entry name" value="Ig-like_fold"/>
</dbReference>
<dbReference type="SUPFAM" id="SSF54631">
    <property type="entry name" value="CBS-domain pair"/>
    <property type="match status" value="2"/>
</dbReference>
<dbReference type="STRING" id="29655.A0A0K9PAA2"/>
<dbReference type="GO" id="GO:0009507">
    <property type="term" value="C:chloroplast"/>
    <property type="evidence" value="ECO:0007669"/>
    <property type="project" value="UniProtKB-ARBA"/>
</dbReference>
<protein>
    <submittedName>
        <fullName evidence="6">5'-AMP-activated protein kinase subunit gamma</fullName>
    </submittedName>
</protein>
<dbReference type="InterPro" id="IPR032640">
    <property type="entry name" value="AMPK1_CBM"/>
</dbReference>
<dbReference type="InterPro" id="IPR050511">
    <property type="entry name" value="AMPK_gamma/SDS23_families"/>
</dbReference>
<dbReference type="FunFam" id="2.60.40.10:FF:001860">
    <property type="entry name" value="Sucrose nonfermenting 4-like protein"/>
    <property type="match status" value="1"/>
</dbReference>
<dbReference type="EMBL" id="LFYR01000999">
    <property type="protein sequence ID" value="KMZ65911.1"/>
    <property type="molecule type" value="Genomic_DNA"/>
</dbReference>
<name>A0A0K9PAA2_ZOSMR</name>
<feature type="domain" description="CBS" evidence="5">
    <location>
        <begin position="173"/>
        <end position="240"/>
    </location>
</feature>
<dbReference type="PROSITE" id="PS51371">
    <property type="entry name" value="CBS"/>
    <property type="match status" value="2"/>
</dbReference>
<dbReference type="PANTHER" id="PTHR13780:SF35">
    <property type="entry name" value="LD22662P"/>
    <property type="match status" value="1"/>
</dbReference>
<evidence type="ECO:0000256" key="3">
    <source>
        <dbReference type="ARBA" id="ARBA00023122"/>
    </source>
</evidence>
<comment type="caution">
    <text evidence="6">The sequence shown here is derived from an EMBL/GenBank/DDBJ whole genome shotgun (WGS) entry which is preliminary data.</text>
</comment>
<dbReference type="GO" id="GO:0045722">
    <property type="term" value="P:positive regulation of gluconeogenesis"/>
    <property type="evidence" value="ECO:0000318"/>
    <property type="project" value="GO_Central"/>
</dbReference>
<dbReference type="Gene3D" id="3.10.580.10">
    <property type="entry name" value="CBS-domain"/>
    <property type="match status" value="2"/>
</dbReference>
<dbReference type="OrthoDB" id="531008at2759"/>